<sequence length="203" mass="23686">MSSSNVNEYLLHGFPDNYQNPRKIPKADFIEDVEALVNKKGSSDIQDTISQIYRDQNQKHQQYQIFEYRLHEAREQLKVKIPDIKKTIESVKFLKKSFEGDDETDASDKIETHFKLDETVFAEAIIPKTDRVALWLGCDIMVEYSLDEAMELLNKNVALAEQKLSEINEDIAYLKEQKTTTEVNMSRVYNFGVKKRNETKKQQ</sequence>
<dbReference type="RefSeq" id="XP_044542718.1">
    <property type="nucleotide sequence ID" value="XM_044687726.1"/>
</dbReference>
<accession>A0AA88G8F4</accession>
<dbReference type="PIRSF" id="PIRSF016396">
    <property type="entry name" value="Prefoldin_subunit_3"/>
    <property type="match status" value="1"/>
</dbReference>
<dbReference type="AlphaFoldDB" id="A0AA88G8F4"/>
<keyword evidence="4" id="KW-0175">Coiled coil</keyword>
<dbReference type="EMBL" id="PYSW02000053">
    <property type="protein sequence ID" value="KAG2373590.1"/>
    <property type="molecule type" value="Genomic_DNA"/>
</dbReference>
<dbReference type="Pfam" id="PF02996">
    <property type="entry name" value="Prefoldin"/>
    <property type="match status" value="1"/>
</dbReference>
<dbReference type="PANTHER" id="PTHR12409">
    <property type="entry name" value="PREFOLDIN SUBUNIT 3"/>
    <property type="match status" value="1"/>
</dbReference>
<dbReference type="GO" id="GO:0007017">
    <property type="term" value="P:microtubule-based process"/>
    <property type="evidence" value="ECO:0007669"/>
    <property type="project" value="TreeGrafter"/>
</dbReference>
<dbReference type="CDD" id="cd23156">
    <property type="entry name" value="Prefoldin_3"/>
    <property type="match status" value="1"/>
</dbReference>
<name>A0AA88G8F4_NAELO</name>
<evidence type="ECO:0000256" key="4">
    <source>
        <dbReference type="SAM" id="Coils"/>
    </source>
</evidence>
<dbReference type="SUPFAM" id="SSF46579">
    <property type="entry name" value="Prefoldin"/>
    <property type="match status" value="1"/>
</dbReference>
<comment type="subunit">
    <text evidence="3">Heterohexamer of two PFD-alpha type and four PFD-beta type subunits.</text>
</comment>
<gene>
    <name evidence="5" type="ORF">C9374_012007</name>
    <name evidence="6" type="ORF">C9374_012053</name>
</gene>
<dbReference type="InterPro" id="IPR016655">
    <property type="entry name" value="PFD3"/>
</dbReference>
<evidence type="ECO:0000313" key="5">
    <source>
        <dbReference type="EMBL" id="KAG2373544.1"/>
    </source>
</evidence>
<feature type="coiled-coil region" evidence="4">
    <location>
        <begin position="150"/>
        <end position="177"/>
    </location>
</feature>
<dbReference type="GO" id="GO:0016272">
    <property type="term" value="C:prefoldin complex"/>
    <property type="evidence" value="ECO:0007669"/>
    <property type="project" value="UniProtKB-UniRule"/>
</dbReference>
<dbReference type="InterPro" id="IPR004127">
    <property type="entry name" value="Prefoldin_subunit_alpha"/>
</dbReference>
<evidence type="ECO:0000256" key="2">
    <source>
        <dbReference type="ARBA" id="ARBA00023186"/>
    </source>
</evidence>
<dbReference type="PANTHER" id="PTHR12409:SF0">
    <property type="entry name" value="PREFOLDIN SUBUNIT 3"/>
    <property type="match status" value="1"/>
</dbReference>
<organism evidence="6 7">
    <name type="scientific">Naegleria lovaniensis</name>
    <name type="common">Amoeba</name>
    <dbReference type="NCBI Taxonomy" id="51637"/>
    <lineage>
        <taxon>Eukaryota</taxon>
        <taxon>Discoba</taxon>
        <taxon>Heterolobosea</taxon>
        <taxon>Tetramitia</taxon>
        <taxon>Eutetramitia</taxon>
        <taxon>Vahlkampfiidae</taxon>
        <taxon>Naegleria</taxon>
    </lineage>
</organism>
<dbReference type="GeneID" id="68104461"/>
<dbReference type="GO" id="GO:0007021">
    <property type="term" value="P:tubulin complex assembly"/>
    <property type="evidence" value="ECO:0007669"/>
    <property type="project" value="TreeGrafter"/>
</dbReference>
<reference evidence="6 7" key="1">
    <citation type="journal article" date="2018" name="BMC Genomics">
        <title>The genome of Naegleria lovaniensis, the basis for a comparative approach to unravel pathogenicity factors of the human pathogenic amoeba N. fowleri.</title>
        <authorList>
            <person name="Liechti N."/>
            <person name="Schurch N."/>
            <person name="Bruggmann R."/>
            <person name="Wittwer M."/>
        </authorList>
    </citation>
    <scope>NUCLEOTIDE SEQUENCE [LARGE SCALE GENOMIC DNA]</scope>
    <source>
        <strain evidence="6 7">ATCC 30569</strain>
    </source>
</reference>
<keyword evidence="7" id="KW-1185">Reference proteome</keyword>
<comment type="caution">
    <text evidence="6">The sequence shown here is derived from an EMBL/GenBank/DDBJ whole genome shotgun (WGS) entry which is preliminary data.</text>
</comment>
<dbReference type="Proteomes" id="UP000816034">
    <property type="component" value="Unassembled WGS sequence"/>
</dbReference>
<comment type="function">
    <text evidence="3">Binds specifically to cytosolic chaperonin (c-CPN) and transfers target proteins to it. Binds to nascent polypeptide chain and promotes folding in an environment in which there are many competing pathways for nonnative proteins.</text>
</comment>
<dbReference type="Gene3D" id="1.10.287.370">
    <property type="match status" value="1"/>
</dbReference>
<keyword evidence="2 3" id="KW-0143">Chaperone</keyword>
<protein>
    <recommendedName>
        <fullName evidence="3">Prefoldin subunit 3</fullName>
    </recommendedName>
</protein>
<dbReference type="FunFam" id="1.10.287.370:FF:000001">
    <property type="entry name" value="Prefoldin subunit 3"/>
    <property type="match status" value="1"/>
</dbReference>
<comment type="similarity">
    <text evidence="1 3">Belongs to the prefoldin subunit alpha family.</text>
</comment>
<dbReference type="GO" id="GO:0005737">
    <property type="term" value="C:cytoplasm"/>
    <property type="evidence" value="ECO:0007669"/>
    <property type="project" value="TreeGrafter"/>
</dbReference>
<dbReference type="InterPro" id="IPR009053">
    <property type="entry name" value="Prefoldin"/>
</dbReference>
<dbReference type="GO" id="GO:0015631">
    <property type="term" value="F:tubulin binding"/>
    <property type="evidence" value="ECO:0007669"/>
    <property type="project" value="TreeGrafter"/>
</dbReference>
<dbReference type="EMBL" id="PYSW02000053">
    <property type="protein sequence ID" value="KAG2373544.1"/>
    <property type="molecule type" value="Genomic_DNA"/>
</dbReference>
<evidence type="ECO:0000313" key="6">
    <source>
        <dbReference type="EMBL" id="KAG2373590.1"/>
    </source>
</evidence>
<dbReference type="GO" id="GO:0006457">
    <property type="term" value="P:protein folding"/>
    <property type="evidence" value="ECO:0007669"/>
    <property type="project" value="UniProtKB-UniRule"/>
</dbReference>
<evidence type="ECO:0000256" key="1">
    <source>
        <dbReference type="ARBA" id="ARBA00010048"/>
    </source>
</evidence>
<proteinExistence type="inferred from homology"/>
<reference evidence="6" key="2">
    <citation type="submission" date="2020-04" db="EMBL/GenBank/DDBJ databases">
        <authorList>
            <person name="Liechti N."/>
            <person name="Schuerch N."/>
            <person name="Bruggmann R."/>
            <person name="Wittwer M."/>
        </authorList>
    </citation>
    <scope>NUCLEOTIDE SEQUENCE</scope>
    <source>
        <strain evidence="6">ATCC 30569</strain>
    </source>
</reference>
<evidence type="ECO:0000256" key="3">
    <source>
        <dbReference type="PIRNR" id="PIRNR016396"/>
    </source>
</evidence>
<evidence type="ECO:0000313" key="7">
    <source>
        <dbReference type="Proteomes" id="UP000816034"/>
    </source>
</evidence>